<dbReference type="Pfam" id="PF02205">
    <property type="entry name" value="WH2"/>
    <property type="match status" value="1"/>
</dbReference>
<organism evidence="3 4">
    <name type="scientific">Fusarium oligoseptatum</name>
    <dbReference type="NCBI Taxonomy" id="2604345"/>
    <lineage>
        <taxon>Eukaryota</taxon>
        <taxon>Fungi</taxon>
        <taxon>Dikarya</taxon>
        <taxon>Ascomycota</taxon>
        <taxon>Pezizomycotina</taxon>
        <taxon>Sordariomycetes</taxon>
        <taxon>Hypocreomycetidae</taxon>
        <taxon>Hypocreales</taxon>
        <taxon>Nectriaceae</taxon>
        <taxon>Fusarium</taxon>
        <taxon>Fusarium solani species complex</taxon>
    </lineage>
</organism>
<feature type="compositionally biased region" description="Basic and acidic residues" evidence="1">
    <location>
        <begin position="33"/>
        <end position="46"/>
    </location>
</feature>
<gene>
    <name evidence="3" type="ORF">CEP52_001916</name>
</gene>
<feature type="compositionally biased region" description="Pro residues" evidence="1">
    <location>
        <begin position="376"/>
        <end position="399"/>
    </location>
</feature>
<protein>
    <recommendedName>
        <fullName evidence="2">WH2 domain-containing protein</fullName>
    </recommendedName>
</protein>
<dbReference type="Proteomes" id="UP000287144">
    <property type="component" value="Unassembled WGS sequence"/>
</dbReference>
<dbReference type="InterPro" id="IPR003124">
    <property type="entry name" value="WH2_dom"/>
</dbReference>
<evidence type="ECO:0000313" key="4">
    <source>
        <dbReference type="Proteomes" id="UP000287144"/>
    </source>
</evidence>
<feature type="compositionally biased region" description="Low complexity" evidence="1">
    <location>
        <begin position="125"/>
        <end position="140"/>
    </location>
</feature>
<feature type="domain" description="WH2" evidence="2">
    <location>
        <begin position="102"/>
        <end position="119"/>
    </location>
</feature>
<feature type="compositionally biased region" description="Low complexity" evidence="1">
    <location>
        <begin position="287"/>
        <end position="297"/>
    </location>
</feature>
<evidence type="ECO:0000256" key="1">
    <source>
        <dbReference type="SAM" id="MobiDB-lite"/>
    </source>
</evidence>
<feature type="compositionally biased region" description="Pro residues" evidence="1">
    <location>
        <begin position="143"/>
        <end position="166"/>
    </location>
</feature>
<name>A0A428UGF3_9HYPO</name>
<dbReference type="AlphaFoldDB" id="A0A428UGF3"/>
<dbReference type="EMBL" id="NKCK01000010">
    <property type="protein sequence ID" value="RSM13359.1"/>
    <property type="molecule type" value="Genomic_DNA"/>
</dbReference>
<feature type="compositionally biased region" description="Pro residues" evidence="1">
    <location>
        <begin position="231"/>
        <end position="259"/>
    </location>
</feature>
<evidence type="ECO:0000259" key="2">
    <source>
        <dbReference type="PROSITE" id="PS51082"/>
    </source>
</evidence>
<evidence type="ECO:0000313" key="3">
    <source>
        <dbReference type="EMBL" id="RSM13359.1"/>
    </source>
</evidence>
<feature type="compositionally biased region" description="Polar residues" evidence="1">
    <location>
        <begin position="213"/>
        <end position="229"/>
    </location>
</feature>
<feature type="region of interest" description="Disordered" evidence="1">
    <location>
        <begin position="21"/>
        <end position="446"/>
    </location>
</feature>
<feature type="compositionally biased region" description="Pro residues" evidence="1">
    <location>
        <begin position="271"/>
        <end position="286"/>
    </location>
</feature>
<dbReference type="GO" id="GO:0003779">
    <property type="term" value="F:actin binding"/>
    <property type="evidence" value="ECO:0007669"/>
    <property type="project" value="InterPro"/>
</dbReference>
<keyword evidence="4" id="KW-1185">Reference proteome</keyword>
<proteinExistence type="predicted"/>
<sequence>MTKLALALDLEAPILEHTPDRTLFFAPAPEDPGESRRPVDPIERHHIANTKLSIVKVTSRRCHAASSSSTPPPPPGGGGPPPPPPPPPGGLPGRPAAGGLPNRGALLSDIHKGRALKKAVTNDRSAPQVGGNSSSSSSGPPIGGAPPVPMLGGAPKPPGGLAPPVPGNRARSNSDQGSRDAAGGGVDAAPQLGGLFAGGMPKLKKRGGGIDTGANSDSTYLSDPEPTTSAPRPPTFGAPKPPAGAAPAIPGRPPMPPPGGSNLRKTTPIGSKPPPPPIGKKPPPLPTSRKPSSMSLPPSVPSAPAPPPPPPPVSSAPAPPGPPPPPPSAAPPRPSVSPTPRAQPPPPPPPPAASHSTPSLAAQAAIRAAGQASPSSAPPPPPPSSAPAPPTAASPPPPVTRSRGSSLRQSMLDPSMFTLTANGAKSPSPAKGSPAQTPGATGGSHMVINDTRWHFKDEGLFPKPRDFVGGTRKYRAGRGSSVPLDLSAL</sequence>
<reference evidence="3 4" key="1">
    <citation type="submission" date="2017-06" db="EMBL/GenBank/DDBJ databases">
        <title>Comparative genomic analysis of Ambrosia Fusariam Clade fungi.</title>
        <authorList>
            <person name="Stajich J.E."/>
            <person name="Carrillo J."/>
            <person name="Kijimoto T."/>
            <person name="Eskalen A."/>
            <person name="O'Donnell K."/>
            <person name="Kasson M."/>
        </authorList>
    </citation>
    <scope>NUCLEOTIDE SEQUENCE [LARGE SCALE GENOMIC DNA]</scope>
    <source>
        <strain evidence="3 4">NRRL62579</strain>
    </source>
</reference>
<feature type="compositionally biased region" description="Pro residues" evidence="1">
    <location>
        <begin position="298"/>
        <end position="352"/>
    </location>
</feature>
<dbReference type="PROSITE" id="PS51082">
    <property type="entry name" value="WH2"/>
    <property type="match status" value="1"/>
</dbReference>
<feature type="compositionally biased region" description="Low complexity" evidence="1">
    <location>
        <begin position="353"/>
        <end position="375"/>
    </location>
</feature>
<dbReference type="STRING" id="1325735.A0A428UGF3"/>
<accession>A0A428UGF3</accession>
<feature type="compositionally biased region" description="Pro residues" evidence="1">
    <location>
        <begin position="70"/>
        <end position="90"/>
    </location>
</feature>
<comment type="caution">
    <text evidence="3">The sequence shown here is derived from an EMBL/GenBank/DDBJ whole genome shotgun (WGS) entry which is preliminary data.</text>
</comment>